<dbReference type="PROSITE" id="PS01061">
    <property type="entry name" value="FLIP_2"/>
    <property type="match status" value="1"/>
</dbReference>
<keyword evidence="11 12" id="KW-1006">Bacterial flagellum protein export</keyword>
<feature type="transmembrane region" description="Helical" evidence="12">
    <location>
        <begin position="39"/>
        <end position="57"/>
    </location>
</feature>
<dbReference type="NCBIfam" id="TIGR01103">
    <property type="entry name" value="fliP"/>
    <property type="match status" value="1"/>
</dbReference>
<evidence type="ECO:0000256" key="6">
    <source>
        <dbReference type="ARBA" id="ARBA00022795"/>
    </source>
</evidence>
<evidence type="ECO:0000256" key="2">
    <source>
        <dbReference type="ARBA" id="ARBA00021714"/>
    </source>
</evidence>
<keyword evidence="5 12" id="KW-0812">Transmembrane</keyword>
<evidence type="ECO:0000256" key="12">
    <source>
        <dbReference type="RuleBase" id="RU362069"/>
    </source>
</evidence>
<keyword evidence="10" id="KW-0975">Bacterial flagellum</keyword>
<keyword evidence="4 12" id="KW-1003">Cell membrane</keyword>
<organism evidence="13 14">
    <name type="scientific">Antarcticimicrobium sediminis</name>
    <dbReference type="NCBI Taxonomy" id="2546227"/>
    <lineage>
        <taxon>Bacteria</taxon>
        <taxon>Pseudomonadati</taxon>
        <taxon>Pseudomonadota</taxon>
        <taxon>Alphaproteobacteria</taxon>
        <taxon>Rhodobacterales</taxon>
        <taxon>Paracoccaceae</taxon>
        <taxon>Antarcticimicrobium</taxon>
    </lineage>
</organism>
<evidence type="ECO:0000256" key="8">
    <source>
        <dbReference type="ARBA" id="ARBA00022989"/>
    </source>
</evidence>
<keyword evidence="9 12" id="KW-0472">Membrane</keyword>
<accession>A0A4R5EVY9</accession>
<keyword evidence="8 12" id="KW-1133">Transmembrane helix</keyword>
<feature type="transmembrane region" description="Helical" evidence="12">
    <location>
        <begin position="93"/>
        <end position="116"/>
    </location>
</feature>
<keyword evidence="13" id="KW-0966">Cell projection</keyword>
<dbReference type="Proteomes" id="UP000294662">
    <property type="component" value="Unassembled WGS sequence"/>
</dbReference>
<keyword evidence="13" id="KW-0969">Cilium</keyword>
<proteinExistence type="inferred from homology"/>
<evidence type="ECO:0000256" key="3">
    <source>
        <dbReference type="ARBA" id="ARBA00022448"/>
    </source>
</evidence>
<reference evidence="13 14" key="1">
    <citation type="submission" date="2019-03" db="EMBL/GenBank/DDBJ databases">
        <authorList>
            <person name="Zhang S."/>
        </authorList>
    </citation>
    <scope>NUCLEOTIDE SEQUENCE [LARGE SCALE GENOMIC DNA]</scope>
    <source>
        <strain evidence="13 14">S4J41</strain>
    </source>
</reference>
<keyword evidence="6 12" id="KW-1005">Bacterial flagellum biogenesis</keyword>
<dbReference type="GO" id="GO:0009425">
    <property type="term" value="C:bacterial-type flagellum basal body"/>
    <property type="evidence" value="ECO:0007669"/>
    <property type="project" value="UniProtKB-SubCell"/>
</dbReference>
<comment type="similarity">
    <text evidence="1 12">Belongs to the FliP/MopC/SpaP family.</text>
</comment>
<feature type="transmembrane region" description="Helical" evidence="12">
    <location>
        <begin position="235"/>
        <end position="258"/>
    </location>
</feature>
<evidence type="ECO:0000256" key="9">
    <source>
        <dbReference type="ARBA" id="ARBA00023136"/>
    </source>
</evidence>
<evidence type="ECO:0000313" key="13">
    <source>
        <dbReference type="EMBL" id="TDE38907.1"/>
    </source>
</evidence>
<dbReference type="GO" id="GO:0044781">
    <property type="term" value="P:bacterial-type flagellum organization"/>
    <property type="evidence" value="ECO:0007669"/>
    <property type="project" value="UniProtKB-UniRule"/>
</dbReference>
<evidence type="ECO:0000256" key="4">
    <source>
        <dbReference type="ARBA" id="ARBA00022475"/>
    </source>
</evidence>
<comment type="subcellular location">
    <subcellularLocation>
        <location evidence="12">Cell membrane</location>
        <topology evidence="12">Multi-pass membrane protein</topology>
    </subcellularLocation>
    <subcellularLocation>
        <location evidence="12">Bacterial flagellum basal body</location>
    </subcellularLocation>
</comment>
<dbReference type="PRINTS" id="PR01302">
    <property type="entry name" value="TYPE3IMPPROT"/>
</dbReference>
<dbReference type="PANTHER" id="PTHR30587">
    <property type="entry name" value="FLAGELLAR BIOSYNTHETIC PROTEIN FLIP"/>
    <property type="match status" value="1"/>
</dbReference>
<evidence type="ECO:0000256" key="5">
    <source>
        <dbReference type="ARBA" id="ARBA00022692"/>
    </source>
</evidence>
<evidence type="ECO:0000256" key="1">
    <source>
        <dbReference type="ARBA" id="ARBA00006257"/>
    </source>
</evidence>
<gene>
    <name evidence="12 13" type="primary">fliP</name>
    <name evidence="13" type="ORF">E1B25_07750</name>
</gene>
<sequence>MAISLALPCVKSSKTLSQKPETDQVRRLSPIAVSCRPALIWGFAACVVLASTVAASAQETDLGGLIRDLSTAMSGTEPGSDTGASLSGRLIQLFALMTVLSIAPGLLVVTTSFTRFVIVFSMLRSALGLNQTPPNMVLNAMALFMTFFVMQPVFDDAWQGGLRPLMQNAITEEQAMMNIAEPFRAFMFVNTRDKDIALFQDIAGEAEPDVVAEQATDVSWRVIVPAFMISELRRAFTIGFLLYLPFIAIDLIVASVLMSAGMMMLPPVIVSLPFKVIFFVLIDGWYMLAGSLMQSYTAVAGGG</sequence>
<dbReference type="EMBL" id="SMFP01000004">
    <property type="protein sequence ID" value="TDE38907.1"/>
    <property type="molecule type" value="Genomic_DNA"/>
</dbReference>
<dbReference type="Pfam" id="PF00813">
    <property type="entry name" value="FliP"/>
    <property type="match status" value="1"/>
</dbReference>
<keyword evidence="14" id="KW-1185">Reference proteome</keyword>
<name>A0A4R5EVY9_9RHOB</name>
<dbReference type="PRINTS" id="PR00951">
    <property type="entry name" value="FLGBIOSNFLIP"/>
</dbReference>
<evidence type="ECO:0000313" key="14">
    <source>
        <dbReference type="Proteomes" id="UP000294662"/>
    </source>
</evidence>
<keyword evidence="13" id="KW-0282">Flagellum</keyword>
<comment type="function">
    <text evidence="12">Plays a role in the flagellum-specific transport system.</text>
</comment>
<dbReference type="InterPro" id="IPR005838">
    <property type="entry name" value="T3SS_IM_P"/>
</dbReference>
<evidence type="ECO:0000256" key="7">
    <source>
        <dbReference type="ARBA" id="ARBA00022927"/>
    </source>
</evidence>
<dbReference type="OrthoDB" id="9805111at2"/>
<dbReference type="PANTHER" id="PTHR30587:SF0">
    <property type="entry name" value="FLAGELLAR BIOSYNTHETIC PROTEIN FLIP"/>
    <property type="match status" value="1"/>
</dbReference>
<dbReference type="InterPro" id="IPR005837">
    <property type="entry name" value="FliP"/>
</dbReference>
<dbReference type="AlphaFoldDB" id="A0A4R5EVY9"/>
<evidence type="ECO:0000256" key="10">
    <source>
        <dbReference type="ARBA" id="ARBA00023143"/>
    </source>
</evidence>
<comment type="caution">
    <text evidence="13">The sequence shown here is derived from an EMBL/GenBank/DDBJ whole genome shotgun (WGS) entry which is preliminary data.</text>
</comment>
<dbReference type="GO" id="GO:0005886">
    <property type="term" value="C:plasma membrane"/>
    <property type="evidence" value="ECO:0007669"/>
    <property type="project" value="UniProtKB-SubCell"/>
</dbReference>
<dbReference type="GO" id="GO:0009306">
    <property type="term" value="P:protein secretion"/>
    <property type="evidence" value="ECO:0007669"/>
    <property type="project" value="UniProtKB-UniRule"/>
</dbReference>
<keyword evidence="7 12" id="KW-0653">Protein transport</keyword>
<feature type="transmembrane region" description="Helical" evidence="12">
    <location>
        <begin position="264"/>
        <end position="286"/>
    </location>
</feature>
<protein>
    <recommendedName>
        <fullName evidence="2 12">Flagellar biosynthetic protein FliP</fullName>
    </recommendedName>
</protein>
<evidence type="ECO:0000256" key="11">
    <source>
        <dbReference type="ARBA" id="ARBA00023225"/>
    </source>
</evidence>
<keyword evidence="3 12" id="KW-0813">Transport</keyword>
<dbReference type="NCBIfam" id="NF009438">
    <property type="entry name" value="PRK12797.1"/>
    <property type="match status" value="1"/>
</dbReference>